<evidence type="ECO:0000256" key="2">
    <source>
        <dbReference type="SAM" id="Phobius"/>
    </source>
</evidence>
<dbReference type="AlphaFoldDB" id="A0A5N6U4I5"/>
<reference evidence="3 4" key="1">
    <citation type="submission" date="2019-04" db="EMBL/GenBank/DDBJ databases">
        <title>Friends and foes A comparative genomics study of 23 Aspergillus species from section Flavi.</title>
        <authorList>
            <consortium name="DOE Joint Genome Institute"/>
            <person name="Kjaerbolling I."/>
            <person name="Vesth T."/>
            <person name="Frisvad J.C."/>
            <person name="Nybo J.L."/>
            <person name="Theobald S."/>
            <person name="Kildgaard S."/>
            <person name="Isbrandt T."/>
            <person name="Kuo A."/>
            <person name="Sato A."/>
            <person name="Lyhne E.K."/>
            <person name="Kogle M.E."/>
            <person name="Wiebenga A."/>
            <person name="Kun R.S."/>
            <person name="Lubbers R.J."/>
            <person name="Makela M.R."/>
            <person name="Barry K."/>
            <person name="Chovatia M."/>
            <person name="Clum A."/>
            <person name="Daum C."/>
            <person name="Haridas S."/>
            <person name="He G."/>
            <person name="LaButti K."/>
            <person name="Lipzen A."/>
            <person name="Mondo S."/>
            <person name="Riley R."/>
            <person name="Salamov A."/>
            <person name="Simmons B.A."/>
            <person name="Magnuson J.K."/>
            <person name="Henrissat B."/>
            <person name="Mortensen U.H."/>
            <person name="Larsen T.O."/>
            <person name="Devries R.P."/>
            <person name="Grigoriev I.V."/>
            <person name="Machida M."/>
            <person name="Baker S.E."/>
            <person name="Andersen M.R."/>
        </authorList>
    </citation>
    <scope>NUCLEOTIDE SEQUENCE [LARGE SCALE GENOMIC DNA]</scope>
    <source>
        <strain evidence="3 4">IBT 18842</strain>
    </source>
</reference>
<dbReference type="Pfam" id="PF11374">
    <property type="entry name" value="DUF3176"/>
    <property type="match status" value="1"/>
</dbReference>
<keyword evidence="2" id="KW-0812">Transmembrane</keyword>
<gene>
    <name evidence="3" type="ORF">BDV25DRAFT_136840</name>
</gene>
<evidence type="ECO:0000313" key="4">
    <source>
        <dbReference type="Proteomes" id="UP000325780"/>
    </source>
</evidence>
<feature type="transmembrane region" description="Helical" evidence="2">
    <location>
        <begin position="154"/>
        <end position="172"/>
    </location>
</feature>
<protein>
    <submittedName>
        <fullName evidence="3">Uncharacterized protein</fullName>
    </submittedName>
</protein>
<accession>A0A5N6U4I5</accession>
<dbReference type="OrthoDB" id="5376804at2759"/>
<sequence>MELPPPYRPERTAKSGFSILPSSEDENDKIFEKPTTSLITTLSSKFNDYWVWEIILCTGSLLSLAAIIGVLLAYNGKATPNWPQGITINSFLSWLSQILTACMAGAIAASISQSKWAHFSTGDRSLADMNLYDRASRGILGSAIFLWRSKMRRSAVLGATVTVLAVGVGPFVQQMVTIKNNWVELPHTATVNRAELYAETYHNPLVLDMFPSLYMPMFASLYTNNSAPKAWYSSSIPNCSTGTCDFPTFQSLAVCSQCSDLTHVLETKRTIIGVQPGRYNVSFDYTLPNGLQTHVEDSFGTRNGTLTAAELLSREDALQPYVSVSSSLTYPYGNNRFGQSALLNLSVIRIDSGGLMSNATAVECVLYWCVNTYSVRMQEHTLHETILDTYSNRDAQYENHSLQLQPPSRHGVPDTIYIVDELSSKNLSSWFDSRLMIKDKEAENCHSTASYDDCGFELSGVLSNASIPYFASMAAEGITASVRKSSLHRMVELGDDYYNLTFCPPVNGTSWVMKTQIHVRWGWIGLPTVLILLCTTHFIISALQSRKQKLQAWKMSTIPLLCSELDPHIQQMLMDSGDPMQTEELAERIRVRLVRHDNGETWRLKMAGSED</sequence>
<name>A0A5N6U4I5_ASPAV</name>
<organism evidence="3 4">
    <name type="scientific">Aspergillus avenaceus</name>
    <dbReference type="NCBI Taxonomy" id="36643"/>
    <lineage>
        <taxon>Eukaryota</taxon>
        <taxon>Fungi</taxon>
        <taxon>Dikarya</taxon>
        <taxon>Ascomycota</taxon>
        <taxon>Pezizomycotina</taxon>
        <taxon>Eurotiomycetes</taxon>
        <taxon>Eurotiomycetidae</taxon>
        <taxon>Eurotiales</taxon>
        <taxon>Aspergillaceae</taxon>
        <taxon>Aspergillus</taxon>
        <taxon>Aspergillus subgen. Circumdati</taxon>
    </lineage>
</organism>
<dbReference type="PANTHER" id="PTHR35394">
    <property type="entry name" value="DUF3176 DOMAIN-CONTAINING PROTEIN"/>
    <property type="match status" value="1"/>
</dbReference>
<keyword evidence="2" id="KW-1133">Transmembrane helix</keyword>
<dbReference type="PANTHER" id="PTHR35394:SF5">
    <property type="entry name" value="DUF3176 DOMAIN-CONTAINING PROTEIN"/>
    <property type="match status" value="1"/>
</dbReference>
<feature type="transmembrane region" description="Helical" evidence="2">
    <location>
        <begin position="521"/>
        <end position="543"/>
    </location>
</feature>
<proteinExistence type="predicted"/>
<dbReference type="Proteomes" id="UP000325780">
    <property type="component" value="Unassembled WGS sequence"/>
</dbReference>
<feature type="region of interest" description="Disordered" evidence="1">
    <location>
        <begin position="1"/>
        <end position="21"/>
    </location>
</feature>
<evidence type="ECO:0000313" key="3">
    <source>
        <dbReference type="EMBL" id="KAE8153547.1"/>
    </source>
</evidence>
<evidence type="ECO:0000256" key="1">
    <source>
        <dbReference type="SAM" id="MobiDB-lite"/>
    </source>
</evidence>
<dbReference type="EMBL" id="ML742038">
    <property type="protein sequence ID" value="KAE8153547.1"/>
    <property type="molecule type" value="Genomic_DNA"/>
</dbReference>
<keyword evidence="4" id="KW-1185">Reference proteome</keyword>
<keyword evidence="2" id="KW-0472">Membrane</keyword>
<feature type="transmembrane region" description="Helical" evidence="2">
    <location>
        <begin position="49"/>
        <end position="74"/>
    </location>
</feature>
<dbReference type="InterPro" id="IPR021514">
    <property type="entry name" value="DUF3176"/>
</dbReference>